<dbReference type="Gene3D" id="1.10.10.10">
    <property type="entry name" value="Winged helix-like DNA-binding domain superfamily/Winged helix DNA-binding domain"/>
    <property type="match status" value="1"/>
</dbReference>
<dbReference type="Gene3D" id="1.25.40.10">
    <property type="entry name" value="Tetratricopeptide repeat domain"/>
    <property type="match status" value="1"/>
</dbReference>
<evidence type="ECO:0000313" key="4">
    <source>
        <dbReference type="Proteomes" id="UP000182584"/>
    </source>
</evidence>
<dbReference type="PROSITE" id="PS50005">
    <property type="entry name" value="TPR"/>
    <property type="match status" value="1"/>
</dbReference>
<gene>
    <name evidence="3" type="ORF">SAMN04487884_11669</name>
</gene>
<dbReference type="GO" id="GO:0003677">
    <property type="term" value="F:DNA binding"/>
    <property type="evidence" value="ECO:0007669"/>
    <property type="project" value="UniProtKB-KW"/>
</dbReference>
<protein>
    <submittedName>
        <fullName evidence="3">DNA-binding transcriptional activator of the SARP family</fullName>
    </submittedName>
</protein>
<evidence type="ECO:0000313" key="3">
    <source>
        <dbReference type="EMBL" id="SES01907.1"/>
    </source>
</evidence>
<dbReference type="InterPro" id="IPR036388">
    <property type="entry name" value="WH-like_DNA-bd_sf"/>
</dbReference>
<dbReference type="PANTHER" id="PTHR35807">
    <property type="entry name" value="TRANSCRIPTIONAL REGULATOR REDD-RELATED"/>
    <property type="match status" value="1"/>
</dbReference>
<dbReference type="eggNOG" id="COG3629">
    <property type="taxonomic scope" value="Bacteria"/>
</dbReference>
<dbReference type="InterPro" id="IPR051677">
    <property type="entry name" value="AfsR-DnrI-RedD_regulator"/>
</dbReference>
<keyword evidence="3" id="KW-0238">DNA-binding</keyword>
<sequence>MEQTKVDEKVLQVRLLGKFSLVYDGKEVTPGRNNASKFTQLLQIVWLQGDKGVYKDELISALYGEEETLNISNSFNNLLYQMRKQMVAAGLPAQSYVKKHKKMFIIDPAVPVWVDALDFKDNYRKGHDTQDPELKFEYFNKAFNLYQGELLPALSTETWVIMESVALRKMYDEVVSWLGEYILSKKEYEEAYHIYGRAAEIYPENDWQVGQIQTLIAKGDYKNALRVYDSTVAYYTTELGLPIPEKLLDVYHKMSAKIDNAPGQIHQIQAEMTQDRRSVEVSEDEGAYDCSYPSFIDAYHILSRNMERTGYSVFMMLCTLVDYEGKMIRNQDKLRARSQALWEAIHDTLRQGDTFTKYSNSQFLILLVGTSQEDCDIIYRRINKRLKEIAGSRADFKYSVVSLAELPAELEDQAR</sequence>
<dbReference type="SMART" id="SM01043">
    <property type="entry name" value="BTAD"/>
    <property type="match status" value="1"/>
</dbReference>
<accession>A0A1H9TYB7</accession>
<dbReference type="InterPro" id="IPR011990">
    <property type="entry name" value="TPR-like_helical_dom_sf"/>
</dbReference>
<dbReference type="PANTHER" id="PTHR35807:SF2">
    <property type="entry name" value="TRANSCRIPTIONAL ACTIVATOR DOMAIN"/>
    <property type="match status" value="1"/>
</dbReference>
<dbReference type="AlphaFoldDB" id="A0A1H9TYB7"/>
<dbReference type="OrthoDB" id="142950at2"/>
<dbReference type="InterPro" id="IPR019734">
    <property type="entry name" value="TPR_rpt"/>
</dbReference>
<dbReference type="Pfam" id="PF03704">
    <property type="entry name" value="BTAD"/>
    <property type="match status" value="1"/>
</dbReference>
<organism evidence="3 4">
    <name type="scientific">Butyrivibrio fibrisolvens</name>
    <dbReference type="NCBI Taxonomy" id="831"/>
    <lineage>
        <taxon>Bacteria</taxon>
        <taxon>Bacillati</taxon>
        <taxon>Bacillota</taxon>
        <taxon>Clostridia</taxon>
        <taxon>Lachnospirales</taxon>
        <taxon>Lachnospiraceae</taxon>
        <taxon>Butyrivibrio</taxon>
    </lineage>
</organism>
<proteinExistence type="predicted"/>
<evidence type="ECO:0000259" key="2">
    <source>
        <dbReference type="SMART" id="SM01043"/>
    </source>
</evidence>
<dbReference type="RefSeq" id="WP_074756812.1">
    <property type="nucleotide sequence ID" value="NZ_FOGJ01000016.1"/>
</dbReference>
<reference evidence="3 4" key="1">
    <citation type="submission" date="2016-10" db="EMBL/GenBank/DDBJ databases">
        <authorList>
            <person name="de Groot N.N."/>
        </authorList>
    </citation>
    <scope>NUCLEOTIDE SEQUENCE [LARGE SCALE GENOMIC DNA]</scope>
    <source>
        <strain evidence="3 4">AR40</strain>
    </source>
</reference>
<dbReference type="InterPro" id="IPR005158">
    <property type="entry name" value="BTAD"/>
</dbReference>
<feature type="domain" description="Bacterial transcriptional activator" evidence="2">
    <location>
        <begin position="114"/>
        <end position="255"/>
    </location>
</feature>
<dbReference type="EMBL" id="FOGJ01000016">
    <property type="protein sequence ID" value="SES01907.1"/>
    <property type="molecule type" value="Genomic_DNA"/>
</dbReference>
<name>A0A1H9TYB7_BUTFI</name>
<dbReference type="SUPFAM" id="SSF48452">
    <property type="entry name" value="TPR-like"/>
    <property type="match status" value="1"/>
</dbReference>
<feature type="repeat" description="TPR" evidence="1">
    <location>
        <begin position="172"/>
        <end position="205"/>
    </location>
</feature>
<keyword evidence="1" id="KW-0802">TPR repeat</keyword>
<evidence type="ECO:0000256" key="1">
    <source>
        <dbReference type="PROSITE-ProRule" id="PRU00339"/>
    </source>
</evidence>
<dbReference type="Proteomes" id="UP000182584">
    <property type="component" value="Unassembled WGS sequence"/>
</dbReference>